<sequence length="486" mass="51623">MHDKTVTQLAAALKSGELSSRELTSHFLQRIEQADGTLNSFITVTAEQALNQAEAADNARATGKAGKLTGIPFALKDIFCTQGVKTSCGSKMLDNFIAPYNATVVEKLNAAGTISLGKTNMDEFAMGSSNENSYFGAVKNPWDLSAVPGGSSGGSAAAVAAGLVPAAMGTDTGGSIRQPAAFCGITGLKPTYGRVSRYGIIAYASSLDQAGPMAKSAEDCAHLLNVIAGHDARDSTSVARGVPDYTETLNAPLSGLKIGLPKEYFGDGLDADVEKAVREAVKVYESLGATVREVSLPHTHYAIPAYYVIAPAEASSNLSRYDGVRFGHRCDAPADLIDLYTRSRAEGFGDEVKRRILIGTHTLSEGFFDAYYTKAQKVRRLIRQDFLDAFEDVDVLMGPASPTPAFDLGAKKDPVSMYLQDIYTIAVNLAGIPGISVPAGFSNGRPVGLQILGTHFAEAQLLNVAHQFQQATDWHLQRPAFAEENA</sequence>
<feature type="active site" description="Charge relay system" evidence="10">
    <location>
        <position position="151"/>
    </location>
</feature>
<keyword evidence="5 10" id="KW-0436">Ligase</keyword>
<dbReference type="InterPro" id="IPR000120">
    <property type="entry name" value="Amidase"/>
</dbReference>
<dbReference type="EMBL" id="CP066539">
    <property type="protein sequence ID" value="QRL01942.1"/>
    <property type="molecule type" value="Genomic_DNA"/>
</dbReference>
<dbReference type="PANTHER" id="PTHR11895:SF151">
    <property type="entry name" value="GLUTAMYL-TRNA(GLN) AMIDOTRANSFERASE SUBUNIT A"/>
    <property type="match status" value="1"/>
</dbReference>
<protein>
    <recommendedName>
        <fullName evidence="4 10">Glutamyl-tRNA(Gln) amidotransferase subunit A</fullName>
        <shortName evidence="10">Glu-ADT subunit A</shortName>
        <ecNumber evidence="3 10">6.3.5.7</ecNumber>
    </recommendedName>
</protein>
<accession>A0AAQ0CGF1</accession>
<dbReference type="PROSITE" id="PS00571">
    <property type="entry name" value="AMIDASES"/>
    <property type="match status" value="1"/>
</dbReference>
<feature type="active site" description="Acyl-ester intermediate" evidence="10">
    <location>
        <position position="175"/>
    </location>
</feature>
<evidence type="ECO:0000256" key="2">
    <source>
        <dbReference type="ARBA" id="ARBA00011123"/>
    </source>
</evidence>
<evidence type="ECO:0000256" key="9">
    <source>
        <dbReference type="ARBA" id="ARBA00047407"/>
    </source>
</evidence>
<comment type="function">
    <text evidence="10">Allows the formation of correctly charged Gln-tRNA(Gln) through the transamidation of misacylated Glu-tRNA(Gln) in organisms which lack glutaminyl-tRNA synthetase. The reaction takes place in the presence of glutamine and ATP through an activated gamma-phospho-Glu-tRNA(Gln).</text>
</comment>
<evidence type="ECO:0000256" key="4">
    <source>
        <dbReference type="ARBA" id="ARBA00014428"/>
    </source>
</evidence>
<dbReference type="Gene3D" id="3.90.1300.10">
    <property type="entry name" value="Amidase signature (AS) domain"/>
    <property type="match status" value="1"/>
</dbReference>
<dbReference type="RefSeq" id="WP_146943311.1">
    <property type="nucleotide sequence ID" value="NZ_BJUL01000005.1"/>
</dbReference>
<evidence type="ECO:0000259" key="11">
    <source>
        <dbReference type="Pfam" id="PF01425"/>
    </source>
</evidence>
<evidence type="ECO:0000256" key="5">
    <source>
        <dbReference type="ARBA" id="ARBA00022598"/>
    </source>
</evidence>
<dbReference type="InterPro" id="IPR020556">
    <property type="entry name" value="Amidase_CS"/>
</dbReference>
<feature type="domain" description="Amidase" evidence="11">
    <location>
        <begin position="22"/>
        <end position="462"/>
    </location>
</feature>
<evidence type="ECO:0000313" key="13">
    <source>
        <dbReference type="Proteomes" id="UP000663479"/>
    </source>
</evidence>
<gene>
    <name evidence="10 12" type="primary">gatA</name>
    <name evidence="12" type="ORF">JDS37_11480</name>
</gene>
<keyword evidence="6 10" id="KW-0547">Nucleotide-binding</keyword>
<comment type="similarity">
    <text evidence="1 10">Belongs to the amidase family. GatA subfamily.</text>
</comment>
<dbReference type="InterPro" id="IPR023631">
    <property type="entry name" value="Amidase_dom"/>
</dbReference>
<dbReference type="InterPro" id="IPR036928">
    <property type="entry name" value="AS_sf"/>
</dbReference>
<evidence type="ECO:0000256" key="10">
    <source>
        <dbReference type="HAMAP-Rule" id="MF_00120"/>
    </source>
</evidence>
<evidence type="ECO:0000256" key="6">
    <source>
        <dbReference type="ARBA" id="ARBA00022741"/>
    </source>
</evidence>
<dbReference type="HAMAP" id="MF_00120">
    <property type="entry name" value="GatA"/>
    <property type="match status" value="1"/>
</dbReference>
<comment type="subunit">
    <text evidence="2 10">Heterotrimer of A, B and C subunits.</text>
</comment>
<dbReference type="GO" id="GO:0005524">
    <property type="term" value="F:ATP binding"/>
    <property type="evidence" value="ECO:0007669"/>
    <property type="project" value="UniProtKB-KW"/>
</dbReference>
<comment type="catalytic activity">
    <reaction evidence="9 10">
        <text>L-glutamyl-tRNA(Gln) + L-glutamine + ATP + H2O = L-glutaminyl-tRNA(Gln) + L-glutamate + ADP + phosphate + H(+)</text>
        <dbReference type="Rhea" id="RHEA:17521"/>
        <dbReference type="Rhea" id="RHEA-COMP:9681"/>
        <dbReference type="Rhea" id="RHEA-COMP:9684"/>
        <dbReference type="ChEBI" id="CHEBI:15377"/>
        <dbReference type="ChEBI" id="CHEBI:15378"/>
        <dbReference type="ChEBI" id="CHEBI:29985"/>
        <dbReference type="ChEBI" id="CHEBI:30616"/>
        <dbReference type="ChEBI" id="CHEBI:43474"/>
        <dbReference type="ChEBI" id="CHEBI:58359"/>
        <dbReference type="ChEBI" id="CHEBI:78520"/>
        <dbReference type="ChEBI" id="CHEBI:78521"/>
        <dbReference type="ChEBI" id="CHEBI:456216"/>
        <dbReference type="EC" id="6.3.5.7"/>
    </reaction>
</comment>
<dbReference type="PANTHER" id="PTHR11895">
    <property type="entry name" value="TRANSAMIDASE"/>
    <property type="match status" value="1"/>
</dbReference>
<evidence type="ECO:0000313" key="12">
    <source>
        <dbReference type="EMBL" id="QRL01942.1"/>
    </source>
</evidence>
<dbReference type="SUPFAM" id="SSF75304">
    <property type="entry name" value="Amidase signature (AS) enzymes"/>
    <property type="match status" value="1"/>
</dbReference>
<dbReference type="Proteomes" id="UP000663479">
    <property type="component" value="Chromosome"/>
</dbReference>
<keyword evidence="8 10" id="KW-0648">Protein biosynthesis</keyword>
<keyword evidence="7 10" id="KW-0067">ATP-binding</keyword>
<dbReference type="GO" id="GO:0050567">
    <property type="term" value="F:glutaminyl-tRNA synthase (glutamine-hydrolyzing) activity"/>
    <property type="evidence" value="ECO:0007669"/>
    <property type="project" value="UniProtKB-UniRule"/>
</dbReference>
<feature type="active site" description="Charge relay system" evidence="10">
    <location>
        <position position="76"/>
    </location>
</feature>
<dbReference type="AlphaFoldDB" id="A0AAQ0CGF1"/>
<reference evidence="12" key="1">
    <citation type="submission" date="2020-12" db="EMBL/GenBank/DDBJ databases">
        <title>Genome reconstruction of Halomonas venusta strain DSM 4743.</title>
        <authorList>
            <person name="Aguirre-Garrido J.F."/>
            <person name="Hernandez-Soto L.M."/>
            <person name="Martinez-Abarca F."/>
        </authorList>
    </citation>
    <scope>NUCLEOTIDE SEQUENCE</scope>
    <source>
        <strain evidence="12">4743</strain>
    </source>
</reference>
<dbReference type="GO" id="GO:0030956">
    <property type="term" value="C:glutamyl-tRNA(Gln) amidotransferase complex"/>
    <property type="evidence" value="ECO:0007669"/>
    <property type="project" value="InterPro"/>
</dbReference>
<evidence type="ECO:0000256" key="3">
    <source>
        <dbReference type="ARBA" id="ARBA00012739"/>
    </source>
</evidence>
<name>A0AAQ0CGF1_9GAMM</name>
<organism evidence="12 13">
    <name type="scientific">Vreelandella venusta</name>
    <dbReference type="NCBI Taxonomy" id="44935"/>
    <lineage>
        <taxon>Bacteria</taxon>
        <taxon>Pseudomonadati</taxon>
        <taxon>Pseudomonadota</taxon>
        <taxon>Gammaproteobacteria</taxon>
        <taxon>Oceanospirillales</taxon>
        <taxon>Halomonadaceae</taxon>
        <taxon>Vreelandella</taxon>
    </lineage>
</organism>
<evidence type="ECO:0000256" key="1">
    <source>
        <dbReference type="ARBA" id="ARBA00008069"/>
    </source>
</evidence>
<dbReference type="InterPro" id="IPR004412">
    <property type="entry name" value="GatA"/>
</dbReference>
<evidence type="ECO:0000256" key="8">
    <source>
        <dbReference type="ARBA" id="ARBA00022917"/>
    </source>
</evidence>
<dbReference type="GO" id="GO:0006412">
    <property type="term" value="P:translation"/>
    <property type="evidence" value="ECO:0007669"/>
    <property type="project" value="UniProtKB-UniRule"/>
</dbReference>
<dbReference type="NCBIfam" id="TIGR00132">
    <property type="entry name" value="gatA"/>
    <property type="match status" value="1"/>
</dbReference>
<evidence type="ECO:0000256" key="7">
    <source>
        <dbReference type="ARBA" id="ARBA00022840"/>
    </source>
</evidence>
<dbReference type="EC" id="6.3.5.7" evidence="3 10"/>
<proteinExistence type="inferred from homology"/>
<dbReference type="Pfam" id="PF01425">
    <property type="entry name" value="Amidase"/>
    <property type="match status" value="1"/>
</dbReference>